<dbReference type="PROSITE" id="PS00092">
    <property type="entry name" value="N6_MTASE"/>
    <property type="match status" value="1"/>
</dbReference>
<gene>
    <name evidence="6" type="ORF">GCM10010358_47470</name>
</gene>
<dbReference type="GO" id="GO:0008170">
    <property type="term" value="F:N-methyltransferase activity"/>
    <property type="evidence" value="ECO:0007669"/>
    <property type="project" value="UniProtKB-ARBA"/>
</dbReference>
<feature type="domain" description="Methyltransferase small" evidence="5">
    <location>
        <begin position="14"/>
        <end position="115"/>
    </location>
</feature>
<dbReference type="PANTHER" id="PTHR45875">
    <property type="entry name" value="METHYLTRANSFERASE N6AMT1"/>
    <property type="match status" value="1"/>
</dbReference>
<dbReference type="AlphaFoldDB" id="A0A918NQJ3"/>
<protein>
    <submittedName>
        <fullName evidence="6">Methyltransferase</fullName>
    </submittedName>
</protein>
<evidence type="ECO:0000256" key="4">
    <source>
        <dbReference type="ARBA" id="ARBA00022691"/>
    </source>
</evidence>
<evidence type="ECO:0000313" key="7">
    <source>
        <dbReference type="Proteomes" id="UP000619244"/>
    </source>
</evidence>
<dbReference type="NCBIfam" id="TIGR00537">
    <property type="entry name" value="hemK_rel_arch"/>
    <property type="match status" value="1"/>
</dbReference>
<dbReference type="InterPro" id="IPR029063">
    <property type="entry name" value="SAM-dependent_MTases_sf"/>
</dbReference>
<keyword evidence="2 6" id="KW-0489">Methyltransferase</keyword>
<evidence type="ECO:0000313" key="6">
    <source>
        <dbReference type="EMBL" id="GGX87930.1"/>
    </source>
</evidence>
<dbReference type="GO" id="GO:0003676">
    <property type="term" value="F:nucleic acid binding"/>
    <property type="evidence" value="ECO:0007669"/>
    <property type="project" value="InterPro"/>
</dbReference>
<accession>A0A918NQJ3</accession>
<dbReference type="Proteomes" id="UP000619244">
    <property type="component" value="Unassembled WGS sequence"/>
</dbReference>
<dbReference type="SUPFAM" id="SSF53335">
    <property type="entry name" value="S-adenosyl-L-methionine-dependent methyltransferases"/>
    <property type="match status" value="1"/>
</dbReference>
<dbReference type="InterPro" id="IPR004557">
    <property type="entry name" value="PrmC-related"/>
</dbReference>
<dbReference type="InterPro" id="IPR052190">
    <property type="entry name" value="Euk-Arch_PrmC-MTase"/>
</dbReference>
<evidence type="ECO:0000256" key="2">
    <source>
        <dbReference type="ARBA" id="ARBA00022603"/>
    </source>
</evidence>
<evidence type="ECO:0000256" key="1">
    <source>
        <dbReference type="ARBA" id="ARBA00006149"/>
    </source>
</evidence>
<reference evidence="6" key="1">
    <citation type="journal article" date="2014" name="Int. J. Syst. Evol. Microbiol.">
        <title>Complete genome sequence of Corynebacterium casei LMG S-19264T (=DSM 44701T), isolated from a smear-ripened cheese.</title>
        <authorList>
            <consortium name="US DOE Joint Genome Institute (JGI-PGF)"/>
            <person name="Walter F."/>
            <person name="Albersmeier A."/>
            <person name="Kalinowski J."/>
            <person name="Ruckert C."/>
        </authorList>
    </citation>
    <scope>NUCLEOTIDE SEQUENCE</scope>
    <source>
        <strain evidence="6">JCM 4790</strain>
    </source>
</reference>
<evidence type="ECO:0000259" key="5">
    <source>
        <dbReference type="Pfam" id="PF05175"/>
    </source>
</evidence>
<proteinExistence type="inferred from homology"/>
<dbReference type="EMBL" id="BMVU01000025">
    <property type="protein sequence ID" value="GGX87930.1"/>
    <property type="molecule type" value="Genomic_DNA"/>
</dbReference>
<dbReference type="PANTHER" id="PTHR45875:SF1">
    <property type="entry name" value="METHYLTRANSFERASE N6AMT1"/>
    <property type="match status" value="1"/>
</dbReference>
<name>A0A918NQJ3_9ACTN</name>
<keyword evidence="3" id="KW-0808">Transferase</keyword>
<dbReference type="Pfam" id="PF05175">
    <property type="entry name" value="MTS"/>
    <property type="match status" value="1"/>
</dbReference>
<evidence type="ECO:0000256" key="3">
    <source>
        <dbReference type="ARBA" id="ARBA00022679"/>
    </source>
</evidence>
<organism evidence="6 7">
    <name type="scientific">Streptomyces minutiscleroticus</name>
    <dbReference type="NCBI Taxonomy" id="68238"/>
    <lineage>
        <taxon>Bacteria</taxon>
        <taxon>Bacillati</taxon>
        <taxon>Actinomycetota</taxon>
        <taxon>Actinomycetes</taxon>
        <taxon>Kitasatosporales</taxon>
        <taxon>Streptomycetaceae</taxon>
        <taxon>Streptomyces</taxon>
    </lineage>
</organism>
<dbReference type="GO" id="GO:0035657">
    <property type="term" value="C:eRF1 methyltransferase complex"/>
    <property type="evidence" value="ECO:0007669"/>
    <property type="project" value="TreeGrafter"/>
</dbReference>
<dbReference type="CDD" id="cd02440">
    <property type="entry name" value="AdoMet_MTases"/>
    <property type="match status" value="1"/>
</dbReference>
<comment type="similarity">
    <text evidence="1">Belongs to the eukaryotic/archaeal PrmC-related family.</text>
</comment>
<dbReference type="RefSeq" id="WP_190192312.1">
    <property type="nucleotide sequence ID" value="NZ_BMVU01000025.1"/>
</dbReference>
<dbReference type="Gene3D" id="3.40.50.150">
    <property type="entry name" value="Vaccinia Virus protein VP39"/>
    <property type="match status" value="1"/>
</dbReference>
<dbReference type="GO" id="GO:0008276">
    <property type="term" value="F:protein methyltransferase activity"/>
    <property type="evidence" value="ECO:0007669"/>
    <property type="project" value="TreeGrafter"/>
</dbReference>
<reference evidence="6" key="2">
    <citation type="submission" date="2020-09" db="EMBL/GenBank/DDBJ databases">
        <authorList>
            <person name="Sun Q."/>
            <person name="Ohkuma M."/>
        </authorList>
    </citation>
    <scope>NUCLEOTIDE SEQUENCE</scope>
    <source>
        <strain evidence="6">JCM 4790</strain>
    </source>
</reference>
<sequence length="227" mass="24197">MTAEALRPGPSAPLVTLPGVYAPQYDTNLLTRALCRENIGPETEVLDLGTGSGALAVQAARLGASVTAVDISRRAVLTARLNARLAGQRVTVRRGDLTSAVRGRSYDLVVSNPPYVPCPDPRLPRRGAARAWDAGLDGRALLDRICDTAPSVLRPGGTLLLVHSALCGTEATLKRLADAGLTAEVADRALVPYGPVLRSRHQWLCEEGLSSHDETREELVVVRAERP</sequence>
<dbReference type="InterPro" id="IPR007848">
    <property type="entry name" value="Small_mtfrase_dom"/>
</dbReference>
<keyword evidence="4" id="KW-0949">S-adenosyl-L-methionine</keyword>
<dbReference type="GO" id="GO:0032259">
    <property type="term" value="P:methylation"/>
    <property type="evidence" value="ECO:0007669"/>
    <property type="project" value="UniProtKB-KW"/>
</dbReference>
<comment type="caution">
    <text evidence="6">The sequence shown here is derived from an EMBL/GenBank/DDBJ whole genome shotgun (WGS) entry which is preliminary data.</text>
</comment>
<keyword evidence="7" id="KW-1185">Reference proteome</keyword>
<dbReference type="InterPro" id="IPR002052">
    <property type="entry name" value="DNA_methylase_N6_adenine_CS"/>
</dbReference>
<dbReference type="GO" id="GO:0008757">
    <property type="term" value="F:S-adenosylmethionine-dependent methyltransferase activity"/>
    <property type="evidence" value="ECO:0007669"/>
    <property type="project" value="TreeGrafter"/>
</dbReference>